<sequence length="165" mass="18200">MDIRQRGSASPLQTEQHGTKRPEPSSAKSLVDIGTRRIFSSDHDIFRESARKFFQEEVLPFHAEWEKDGQVSRELWEKAGQQGLLGVAIAEKHGGIGADILSSAVVWEEQMYVNCTGPGFSLHSDIVMPYIANYGSEEQIKHFIPKMVAGKCIGAIAMTEPGAGR</sequence>
<dbReference type="GO" id="GO:0033539">
    <property type="term" value="P:fatty acid beta-oxidation using acyl-CoA dehydrogenase"/>
    <property type="evidence" value="ECO:0007669"/>
    <property type="project" value="TreeGrafter"/>
</dbReference>
<dbReference type="GO" id="GO:0004466">
    <property type="term" value="F:long-chain fatty acyl-CoA dehydrogenase activity"/>
    <property type="evidence" value="ECO:0007669"/>
    <property type="project" value="TreeGrafter"/>
</dbReference>
<dbReference type="PANTHER" id="PTHR48083">
    <property type="entry name" value="MEDIUM-CHAIN SPECIFIC ACYL-COA DEHYDROGENASE, MITOCHONDRIAL-RELATED"/>
    <property type="match status" value="1"/>
</dbReference>
<dbReference type="FunFam" id="1.10.540.10:FF:000017">
    <property type="entry name" value="long-chain specific acyl-CoA dehydrogenase, mitochondrial"/>
    <property type="match status" value="1"/>
</dbReference>
<reference evidence="5" key="2">
    <citation type="submission" date="2017-12" db="EMBL/GenBank/DDBJ databases">
        <title>Genome sequence of the Bar-tailed Godwit (Limosa lapponica baueri).</title>
        <authorList>
            <person name="Lima N.C.B."/>
            <person name="Parody-Merino A.M."/>
            <person name="Battley P.F."/>
            <person name="Fidler A.E."/>
            <person name="Prosdocimi F."/>
        </authorList>
    </citation>
    <scope>NUCLEOTIDE SEQUENCE [LARGE SCALE GENOMIC DNA]</scope>
</reference>
<dbReference type="AlphaFoldDB" id="A0A2I0TMH5"/>
<protein>
    <submittedName>
        <fullName evidence="4">Long-chain specific acyl-mitochondrial</fullName>
    </submittedName>
</protein>
<dbReference type="GO" id="GO:0050660">
    <property type="term" value="F:flavin adenine dinucleotide binding"/>
    <property type="evidence" value="ECO:0007669"/>
    <property type="project" value="InterPro"/>
</dbReference>
<dbReference type="InterPro" id="IPR009100">
    <property type="entry name" value="AcylCoA_DH/oxidase_NM_dom_sf"/>
</dbReference>
<dbReference type="EMBL" id="KZ508642">
    <property type="protein sequence ID" value="PKU34982.1"/>
    <property type="molecule type" value="Genomic_DNA"/>
</dbReference>
<feature type="domain" description="Acyl-CoA dehydrogenase/oxidase N-terminal" evidence="3">
    <location>
        <begin position="41"/>
        <end position="151"/>
    </location>
</feature>
<evidence type="ECO:0000256" key="2">
    <source>
        <dbReference type="SAM" id="MobiDB-lite"/>
    </source>
</evidence>
<dbReference type="InterPro" id="IPR013786">
    <property type="entry name" value="AcylCoA_DH/ox_N"/>
</dbReference>
<evidence type="ECO:0000256" key="1">
    <source>
        <dbReference type="ARBA" id="ARBA00023002"/>
    </source>
</evidence>
<keyword evidence="1" id="KW-0560">Oxidoreductase</keyword>
<dbReference type="Pfam" id="PF02771">
    <property type="entry name" value="Acyl-CoA_dh_N"/>
    <property type="match status" value="1"/>
</dbReference>
<dbReference type="OrthoDB" id="9988775at2759"/>
<dbReference type="Proteomes" id="UP000233556">
    <property type="component" value="Unassembled WGS sequence"/>
</dbReference>
<feature type="compositionally biased region" description="Polar residues" evidence="2">
    <location>
        <begin position="7"/>
        <end position="16"/>
    </location>
</feature>
<dbReference type="GO" id="GO:0042758">
    <property type="term" value="P:long-chain fatty acid catabolic process"/>
    <property type="evidence" value="ECO:0007669"/>
    <property type="project" value="TreeGrafter"/>
</dbReference>
<proteinExistence type="predicted"/>
<dbReference type="GO" id="GO:0005739">
    <property type="term" value="C:mitochondrion"/>
    <property type="evidence" value="ECO:0007669"/>
    <property type="project" value="TreeGrafter"/>
</dbReference>
<dbReference type="Gene3D" id="1.10.540.10">
    <property type="entry name" value="Acyl-CoA dehydrogenase/oxidase, N-terminal domain"/>
    <property type="match status" value="1"/>
</dbReference>
<dbReference type="InterPro" id="IPR037069">
    <property type="entry name" value="AcylCoA_DH/ox_N_sf"/>
</dbReference>
<evidence type="ECO:0000313" key="4">
    <source>
        <dbReference type="EMBL" id="PKU34982.1"/>
    </source>
</evidence>
<feature type="region of interest" description="Disordered" evidence="2">
    <location>
        <begin position="1"/>
        <end position="28"/>
    </location>
</feature>
<accession>A0A2I0TMH5</accession>
<keyword evidence="5" id="KW-1185">Reference proteome</keyword>
<evidence type="ECO:0000313" key="5">
    <source>
        <dbReference type="Proteomes" id="UP000233556"/>
    </source>
</evidence>
<reference evidence="5" key="1">
    <citation type="submission" date="2017-11" db="EMBL/GenBank/DDBJ databases">
        <authorList>
            <person name="Lima N.C."/>
            <person name="Parody-Merino A.M."/>
            <person name="Battley P.F."/>
            <person name="Fidler A.E."/>
            <person name="Prosdocimi F."/>
        </authorList>
    </citation>
    <scope>NUCLEOTIDE SEQUENCE [LARGE SCALE GENOMIC DNA]</scope>
</reference>
<organism evidence="4 5">
    <name type="scientific">Limosa lapponica baueri</name>
    <dbReference type="NCBI Taxonomy" id="1758121"/>
    <lineage>
        <taxon>Eukaryota</taxon>
        <taxon>Metazoa</taxon>
        <taxon>Chordata</taxon>
        <taxon>Craniata</taxon>
        <taxon>Vertebrata</taxon>
        <taxon>Euteleostomi</taxon>
        <taxon>Archelosauria</taxon>
        <taxon>Archosauria</taxon>
        <taxon>Dinosauria</taxon>
        <taxon>Saurischia</taxon>
        <taxon>Theropoda</taxon>
        <taxon>Coelurosauria</taxon>
        <taxon>Aves</taxon>
        <taxon>Neognathae</taxon>
        <taxon>Neoaves</taxon>
        <taxon>Charadriiformes</taxon>
        <taxon>Scolopacidae</taxon>
        <taxon>Limosa</taxon>
    </lineage>
</organism>
<dbReference type="GO" id="GO:0019254">
    <property type="term" value="P:carnitine metabolic process, CoA-linked"/>
    <property type="evidence" value="ECO:0007669"/>
    <property type="project" value="TreeGrafter"/>
</dbReference>
<dbReference type="InterPro" id="IPR050741">
    <property type="entry name" value="Acyl-CoA_dehydrogenase"/>
</dbReference>
<name>A0A2I0TMH5_LIMLA</name>
<evidence type="ECO:0000259" key="3">
    <source>
        <dbReference type="Pfam" id="PF02771"/>
    </source>
</evidence>
<dbReference type="PANTHER" id="PTHR48083:SF20">
    <property type="entry name" value="LONG-CHAIN SPECIFIC ACYL-COA DEHYDROGENASE, MITOCHONDRIAL"/>
    <property type="match status" value="1"/>
</dbReference>
<gene>
    <name evidence="4" type="ORF">llap_14713</name>
</gene>
<dbReference type="SUPFAM" id="SSF56645">
    <property type="entry name" value="Acyl-CoA dehydrogenase NM domain-like"/>
    <property type="match status" value="1"/>
</dbReference>